<dbReference type="Proteomes" id="UP001500121">
    <property type="component" value="Unassembled WGS sequence"/>
</dbReference>
<accession>A0ABP8YZP1</accession>
<gene>
    <name evidence="2" type="ORF">GCM10025783_12070</name>
</gene>
<organism evidence="2 3">
    <name type="scientific">Amnibacterium soli</name>
    <dbReference type="NCBI Taxonomy" id="1282736"/>
    <lineage>
        <taxon>Bacteria</taxon>
        <taxon>Bacillati</taxon>
        <taxon>Actinomycetota</taxon>
        <taxon>Actinomycetes</taxon>
        <taxon>Micrococcales</taxon>
        <taxon>Microbacteriaceae</taxon>
        <taxon>Amnibacterium</taxon>
    </lineage>
</organism>
<evidence type="ECO:0000313" key="2">
    <source>
        <dbReference type="EMBL" id="GAA4742318.1"/>
    </source>
</evidence>
<dbReference type="EMBL" id="BAABLP010000002">
    <property type="protein sequence ID" value="GAA4742318.1"/>
    <property type="molecule type" value="Genomic_DNA"/>
</dbReference>
<sequence>MSDADVPPELAAAIYRPWEAVVETWEQFQGVLFDPTGRHPGRDMVWRGVKQADWGVMSSLYRALLKLNERPPTEHEMNVAEQRTLDLARKDWRFDDKPALELLAHLQHYGAPTRLLDVSLNPLIALWFAVEHREKAPDTDARLFAFVTGSKFVSLNPRWGGRYLRWHQPEYRGDRGRLANDWGTGRKRRVWRPPAYNARIAAQNGAFIIDGVPLEDPARRETDSRSYVPVAQLQQVSSINLRFSRLERDNLRPESAPVFTIRIKAAAKQQIREQLERRFGYSASSIYSDMSGLAEHLSRNPQLLRPEK</sequence>
<proteinExistence type="predicted"/>
<keyword evidence="3" id="KW-1185">Reference proteome</keyword>
<dbReference type="RefSeq" id="WP_345480130.1">
    <property type="nucleotide sequence ID" value="NZ_BAABLP010000002.1"/>
</dbReference>
<reference evidence="3" key="1">
    <citation type="journal article" date="2019" name="Int. J. Syst. Evol. Microbiol.">
        <title>The Global Catalogue of Microorganisms (GCM) 10K type strain sequencing project: providing services to taxonomists for standard genome sequencing and annotation.</title>
        <authorList>
            <consortium name="The Broad Institute Genomics Platform"/>
            <consortium name="The Broad Institute Genome Sequencing Center for Infectious Disease"/>
            <person name="Wu L."/>
            <person name="Ma J."/>
        </authorList>
    </citation>
    <scope>NUCLEOTIDE SEQUENCE [LARGE SCALE GENOMIC DNA]</scope>
    <source>
        <strain evidence="3">JCM 19015</strain>
    </source>
</reference>
<evidence type="ECO:0000313" key="3">
    <source>
        <dbReference type="Proteomes" id="UP001500121"/>
    </source>
</evidence>
<protein>
    <submittedName>
        <fullName evidence="2">FRG domain-containing protein</fullName>
    </submittedName>
</protein>
<dbReference type="SMART" id="SM00901">
    <property type="entry name" value="FRG"/>
    <property type="match status" value="1"/>
</dbReference>
<comment type="caution">
    <text evidence="2">The sequence shown here is derived from an EMBL/GenBank/DDBJ whole genome shotgun (WGS) entry which is preliminary data.</text>
</comment>
<evidence type="ECO:0000259" key="1">
    <source>
        <dbReference type="SMART" id="SM00901"/>
    </source>
</evidence>
<dbReference type="Pfam" id="PF08867">
    <property type="entry name" value="FRG"/>
    <property type="match status" value="1"/>
</dbReference>
<name>A0ABP8YZP1_9MICO</name>
<feature type="domain" description="FRG" evidence="1">
    <location>
        <begin position="40"/>
        <end position="144"/>
    </location>
</feature>
<dbReference type="InterPro" id="IPR014966">
    <property type="entry name" value="FRG-dom"/>
</dbReference>